<dbReference type="SUPFAM" id="SSF53335">
    <property type="entry name" value="S-adenosyl-L-methionine-dependent methyltransferases"/>
    <property type="match status" value="1"/>
</dbReference>
<accession>A0ABW7GUC6</accession>
<sequence>MTPALATERKSADDLPVSPLEYAHQKYFVQKVKVGEELVGVPRLDAFAALCADKRVLHVGCVDWPITDLKRSLHLQLDAHCELDGFDIHGEAFELMRPHLKGQLYSDWADVTGPYDTVLVPEVMEHVPDVEGFLKQLDAVGAQQYIITVPDAFSCFRRHFDYNSGAQTFVEVVHPDHNCWYTPHTLANVIRKYTPWALEAMFFFNGMSLLAVANRVVPDASPDPAAAAAPE</sequence>
<keyword evidence="2" id="KW-1185">Reference proteome</keyword>
<evidence type="ECO:0000313" key="2">
    <source>
        <dbReference type="Proteomes" id="UP001606303"/>
    </source>
</evidence>
<dbReference type="EMBL" id="JBIGIB010000001">
    <property type="protein sequence ID" value="MFG6465583.1"/>
    <property type="molecule type" value="Genomic_DNA"/>
</dbReference>
<dbReference type="RefSeq" id="WP_394381276.1">
    <property type="nucleotide sequence ID" value="NZ_JBIGIB010000001.1"/>
</dbReference>
<evidence type="ECO:0000313" key="1">
    <source>
        <dbReference type="EMBL" id="MFG6465583.1"/>
    </source>
</evidence>
<dbReference type="Gene3D" id="3.40.50.150">
    <property type="entry name" value="Vaccinia Virus protein VP39"/>
    <property type="match status" value="1"/>
</dbReference>
<proteinExistence type="predicted"/>
<reference evidence="1 2" key="1">
    <citation type="submission" date="2024-08" db="EMBL/GenBank/DDBJ databases">
        <authorList>
            <person name="Lu H."/>
        </authorList>
    </citation>
    <scope>NUCLEOTIDE SEQUENCE [LARGE SCALE GENOMIC DNA]</scope>
    <source>
        <strain evidence="1 2">BYS87W</strain>
    </source>
</reference>
<dbReference type="InterPro" id="IPR029063">
    <property type="entry name" value="SAM-dependent_MTases_sf"/>
</dbReference>
<name>A0ABW7GUC6_9BURK</name>
<dbReference type="Proteomes" id="UP001606303">
    <property type="component" value="Unassembled WGS sequence"/>
</dbReference>
<keyword evidence="1" id="KW-0808">Transferase</keyword>
<protein>
    <submittedName>
        <fullName evidence="1">Methyltransferase domain-containing protein</fullName>
    </submittedName>
</protein>
<gene>
    <name evidence="1" type="ORF">ACG01O_03065</name>
</gene>
<dbReference type="GO" id="GO:0008168">
    <property type="term" value="F:methyltransferase activity"/>
    <property type="evidence" value="ECO:0007669"/>
    <property type="project" value="UniProtKB-KW"/>
</dbReference>
<keyword evidence="1" id="KW-0489">Methyltransferase</keyword>
<comment type="caution">
    <text evidence="1">The sequence shown here is derived from an EMBL/GenBank/DDBJ whole genome shotgun (WGS) entry which is preliminary data.</text>
</comment>
<dbReference type="GO" id="GO:0032259">
    <property type="term" value="P:methylation"/>
    <property type="evidence" value="ECO:0007669"/>
    <property type="project" value="UniProtKB-KW"/>
</dbReference>
<organism evidence="1 2">
    <name type="scientific">Pelomonas baiyunensis</name>
    <dbReference type="NCBI Taxonomy" id="3299026"/>
    <lineage>
        <taxon>Bacteria</taxon>
        <taxon>Pseudomonadati</taxon>
        <taxon>Pseudomonadota</taxon>
        <taxon>Betaproteobacteria</taxon>
        <taxon>Burkholderiales</taxon>
        <taxon>Sphaerotilaceae</taxon>
        <taxon>Roseateles</taxon>
    </lineage>
</organism>